<dbReference type="Proteomes" id="UP000297716">
    <property type="component" value="Unassembled WGS sequence"/>
</dbReference>
<feature type="compositionally biased region" description="Low complexity" evidence="1">
    <location>
        <begin position="173"/>
        <end position="182"/>
    </location>
</feature>
<evidence type="ECO:0000313" key="3">
    <source>
        <dbReference type="Proteomes" id="UP000297716"/>
    </source>
</evidence>
<sequence length="348" mass="37547">MFNSPSFLIISVTIEKNPAPFATATISSASFLTCRVSQFADDLTADSSISRRSSLQRRQSKTRSALTMPTEAMFRLGASKDEKTASAPKQRKSSTSEKMANLPMAETNHNIPRVNLTPSSPIPPIPRIPDPMPTPTQAVPQPTYYPGGWRAEWNNVAQDVGAPQISEHSTDGSSSNNPSSSPYHGPQDRSASSSVVLPSSQTSQLPTAPMNSATANIPTQQHRYSHRMSGSTAPSNLSTVRYASEPEIAVQQSIKVMRNPAYQPRSISAGMGEYKGVEKPVISRPDVALLRNAQRAQKTGAEIQGPRRQPSNFSRPMQKPESQGETDSKANSGGDVKVPGAFVEDENV</sequence>
<dbReference type="OrthoDB" id="3531381at2759"/>
<gene>
    <name evidence="2" type="ORF">E0Z10_g5271</name>
</gene>
<organism evidence="2 3">
    <name type="scientific">Xylaria hypoxylon</name>
    <dbReference type="NCBI Taxonomy" id="37992"/>
    <lineage>
        <taxon>Eukaryota</taxon>
        <taxon>Fungi</taxon>
        <taxon>Dikarya</taxon>
        <taxon>Ascomycota</taxon>
        <taxon>Pezizomycotina</taxon>
        <taxon>Sordariomycetes</taxon>
        <taxon>Xylariomycetidae</taxon>
        <taxon>Xylariales</taxon>
        <taxon>Xylariaceae</taxon>
        <taxon>Xylaria</taxon>
    </lineage>
</organism>
<dbReference type="AlphaFoldDB" id="A0A4Z0Z4A8"/>
<feature type="region of interest" description="Disordered" evidence="1">
    <location>
        <begin position="75"/>
        <end position="146"/>
    </location>
</feature>
<name>A0A4Z0Z4A8_9PEZI</name>
<proteinExistence type="predicted"/>
<accession>A0A4Z0Z4A8</accession>
<feature type="region of interest" description="Disordered" evidence="1">
    <location>
        <begin position="295"/>
        <end position="348"/>
    </location>
</feature>
<feature type="compositionally biased region" description="Pro residues" evidence="1">
    <location>
        <begin position="120"/>
        <end position="134"/>
    </location>
</feature>
<dbReference type="EMBL" id="SKBN01000092">
    <property type="protein sequence ID" value="TGJ83492.1"/>
    <property type="molecule type" value="Genomic_DNA"/>
</dbReference>
<reference evidence="2 3" key="1">
    <citation type="submission" date="2019-03" db="EMBL/GenBank/DDBJ databases">
        <title>Draft genome sequence of Xylaria hypoxylon DSM 108379, a ubiquitous saprotrophic-parasitic fungi on hardwood.</title>
        <authorList>
            <person name="Buettner E."/>
            <person name="Leonhardt S."/>
            <person name="Gebauer A.M."/>
            <person name="Liers C."/>
            <person name="Hofrichter M."/>
            <person name="Kellner H."/>
        </authorList>
    </citation>
    <scope>NUCLEOTIDE SEQUENCE [LARGE SCALE GENOMIC DNA]</scope>
    <source>
        <strain evidence="2 3">DSM 108379</strain>
    </source>
</reference>
<feature type="compositionally biased region" description="Polar residues" evidence="1">
    <location>
        <begin position="309"/>
        <end position="331"/>
    </location>
</feature>
<keyword evidence="3" id="KW-1185">Reference proteome</keyword>
<feature type="region of interest" description="Disordered" evidence="1">
    <location>
        <begin position="164"/>
        <end position="213"/>
    </location>
</feature>
<evidence type="ECO:0000313" key="2">
    <source>
        <dbReference type="EMBL" id="TGJ83492.1"/>
    </source>
</evidence>
<comment type="caution">
    <text evidence="2">The sequence shown here is derived from an EMBL/GenBank/DDBJ whole genome shotgun (WGS) entry which is preliminary data.</text>
</comment>
<protein>
    <submittedName>
        <fullName evidence="2">Uncharacterized protein</fullName>
    </submittedName>
</protein>
<dbReference type="STRING" id="37992.A0A4Z0Z4A8"/>
<feature type="compositionally biased region" description="Low complexity" evidence="1">
    <location>
        <begin position="190"/>
        <end position="205"/>
    </location>
</feature>
<evidence type="ECO:0000256" key="1">
    <source>
        <dbReference type="SAM" id="MobiDB-lite"/>
    </source>
</evidence>